<evidence type="ECO:0000313" key="4">
    <source>
        <dbReference type="Proteomes" id="UP000595224"/>
    </source>
</evidence>
<sequence length="88" mass="9729">MDFMQLLNLCLEVLKDWRVIFITVLMLVFVCTANYVVRYKKRPPKLRKAKKSTPAPAAAGTDNSGAKEQNASDQNSGQKTDGAQAAKK</sequence>
<evidence type="ECO:0000256" key="2">
    <source>
        <dbReference type="SAM" id="Phobius"/>
    </source>
</evidence>
<feature type="compositionally biased region" description="Polar residues" evidence="1">
    <location>
        <begin position="61"/>
        <end position="81"/>
    </location>
</feature>
<gene>
    <name evidence="3" type="ORF">IWA51_02085</name>
</gene>
<dbReference type="KEGG" id="tper:IWA51_02085"/>
<dbReference type="RefSeq" id="WP_198442964.1">
    <property type="nucleotide sequence ID" value="NZ_CBCSHE010000012.1"/>
</dbReference>
<keyword evidence="2" id="KW-0812">Transmembrane</keyword>
<reference evidence="3 4" key="1">
    <citation type="submission" date="2020-11" db="EMBL/GenBank/DDBJ databases">
        <title>Treponema Peruensis nv. sp., first commensal Treponema isolated from human feces.</title>
        <authorList>
            <person name="Belkhou C."/>
            <person name="Raes J."/>
        </authorList>
    </citation>
    <scope>NUCLEOTIDE SEQUENCE [LARGE SCALE GENOMIC DNA]</scope>
    <source>
        <strain evidence="3 4">RCC2812</strain>
    </source>
</reference>
<dbReference type="Proteomes" id="UP000595224">
    <property type="component" value="Chromosome"/>
</dbReference>
<keyword evidence="2" id="KW-1133">Transmembrane helix</keyword>
<evidence type="ECO:0000256" key="1">
    <source>
        <dbReference type="SAM" id="MobiDB-lite"/>
    </source>
</evidence>
<proteinExistence type="predicted"/>
<feature type="transmembrane region" description="Helical" evidence="2">
    <location>
        <begin position="20"/>
        <end position="37"/>
    </location>
</feature>
<dbReference type="EMBL" id="CP064936">
    <property type="protein sequence ID" value="QQA01430.1"/>
    <property type="molecule type" value="Genomic_DNA"/>
</dbReference>
<protein>
    <recommendedName>
        <fullName evidence="5">Transmembrane protein</fullName>
    </recommendedName>
</protein>
<evidence type="ECO:0008006" key="5">
    <source>
        <dbReference type="Google" id="ProtNLM"/>
    </source>
</evidence>
<organism evidence="3 4">
    <name type="scientific">Treponema peruense</name>
    <dbReference type="NCBI Taxonomy" id="2787628"/>
    <lineage>
        <taxon>Bacteria</taxon>
        <taxon>Pseudomonadati</taxon>
        <taxon>Spirochaetota</taxon>
        <taxon>Spirochaetia</taxon>
        <taxon>Spirochaetales</taxon>
        <taxon>Treponemataceae</taxon>
        <taxon>Treponema</taxon>
    </lineage>
</organism>
<keyword evidence="4" id="KW-1185">Reference proteome</keyword>
<accession>A0A7T3RE75</accession>
<name>A0A7T3RE75_9SPIR</name>
<dbReference type="AlphaFoldDB" id="A0A7T3RE75"/>
<evidence type="ECO:0000313" key="3">
    <source>
        <dbReference type="EMBL" id="QQA01430.1"/>
    </source>
</evidence>
<feature type="region of interest" description="Disordered" evidence="1">
    <location>
        <begin position="44"/>
        <end position="88"/>
    </location>
</feature>
<keyword evidence="2" id="KW-0472">Membrane</keyword>